<sequence>MCLGCAGSGGDAAYGLEIRDKDQAWFEEQGAPAKNHNGPAPIASISIIFGSLLGVAIVAGVIAFSCIFHKNYKKKRFLNQHAGATRASPSHTIIGFLAHRTQQNPGHAHPTTAGAPPGPPKILIDVPSSTTEPPPPMPPELKPTPSTHKLHPTLPIRHVPISRRHS</sequence>
<dbReference type="AlphaFoldDB" id="A0A1D1W5E2"/>
<protein>
    <submittedName>
        <fullName evidence="3">Uncharacterized protein</fullName>
    </submittedName>
</protein>
<evidence type="ECO:0000256" key="1">
    <source>
        <dbReference type="SAM" id="MobiDB-lite"/>
    </source>
</evidence>
<dbReference type="Proteomes" id="UP000186922">
    <property type="component" value="Unassembled WGS sequence"/>
</dbReference>
<evidence type="ECO:0000256" key="2">
    <source>
        <dbReference type="SAM" id="Phobius"/>
    </source>
</evidence>
<feature type="compositionally biased region" description="Pro residues" evidence="1">
    <location>
        <begin position="132"/>
        <end position="142"/>
    </location>
</feature>
<comment type="caution">
    <text evidence="3">The sequence shown here is derived from an EMBL/GenBank/DDBJ whole genome shotgun (WGS) entry which is preliminary data.</text>
</comment>
<keyword evidence="2" id="KW-0472">Membrane</keyword>
<evidence type="ECO:0000313" key="3">
    <source>
        <dbReference type="EMBL" id="GAV06199.1"/>
    </source>
</evidence>
<accession>A0A1D1W5E2</accession>
<proteinExistence type="predicted"/>
<dbReference type="EMBL" id="BDGG01000013">
    <property type="protein sequence ID" value="GAV06199.1"/>
    <property type="molecule type" value="Genomic_DNA"/>
</dbReference>
<gene>
    <name evidence="3" type="primary">RvY_16224</name>
    <name evidence="3" type="synonym">RvY_16224.2</name>
    <name evidence="3" type="ORF">RvY_16224-2</name>
</gene>
<organism evidence="3 4">
    <name type="scientific">Ramazzottius varieornatus</name>
    <name type="common">Water bear</name>
    <name type="synonym">Tardigrade</name>
    <dbReference type="NCBI Taxonomy" id="947166"/>
    <lineage>
        <taxon>Eukaryota</taxon>
        <taxon>Metazoa</taxon>
        <taxon>Ecdysozoa</taxon>
        <taxon>Tardigrada</taxon>
        <taxon>Eutardigrada</taxon>
        <taxon>Parachela</taxon>
        <taxon>Hypsibioidea</taxon>
        <taxon>Ramazzottiidae</taxon>
        <taxon>Ramazzottius</taxon>
    </lineage>
</organism>
<keyword evidence="4" id="KW-1185">Reference proteome</keyword>
<evidence type="ECO:0000313" key="4">
    <source>
        <dbReference type="Proteomes" id="UP000186922"/>
    </source>
</evidence>
<feature type="region of interest" description="Disordered" evidence="1">
    <location>
        <begin position="102"/>
        <end position="152"/>
    </location>
</feature>
<feature type="compositionally biased region" description="Low complexity" evidence="1">
    <location>
        <begin position="105"/>
        <end position="115"/>
    </location>
</feature>
<keyword evidence="2" id="KW-0812">Transmembrane</keyword>
<reference evidence="3 4" key="1">
    <citation type="journal article" date="2016" name="Nat. Commun.">
        <title>Extremotolerant tardigrade genome and improved radiotolerance of human cultured cells by tardigrade-unique protein.</title>
        <authorList>
            <person name="Hashimoto T."/>
            <person name="Horikawa D.D."/>
            <person name="Saito Y."/>
            <person name="Kuwahara H."/>
            <person name="Kozuka-Hata H."/>
            <person name="Shin-I T."/>
            <person name="Minakuchi Y."/>
            <person name="Ohishi K."/>
            <person name="Motoyama A."/>
            <person name="Aizu T."/>
            <person name="Enomoto A."/>
            <person name="Kondo K."/>
            <person name="Tanaka S."/>
            <person name="Hara Y."/>
            <person name="Koshikawa S."/>
            <person name="Sagara H."/>
            <person name="Miura T."/>
            <person name="Yokobori S."/>
            <person name="Miyagawa K."/>
            <person name="Suzuki Y."/>
            <person name="Kubo T."/>
            <person name="Oyama M."/>
            <person name="Kohara Y."/>
            <person name="Fujiyama A."/>
            <person name="Arakawa K."/>
            <person name="Katayama T."/>
            <person name="Toyoda A."/>
            <person name="Kunieda T."/>
        </authorList>
    </citation>
    <scope>NUCLEOTIDE SEQUENCE [LARGE SCALE GENOMIC DNA]</scope>
    <source>
        <strain evidence="3 4">YOKOZUNA-1</strain>
    </source>
</reference>
<feature type="transmembrane region" description="Helical" evidence="2">
    <location>
        <begin position="42"/>
        <end position="68"/>
    </location>
</feature>
<keyword evidence="2" id="KW-1133">Transmembrane helix</keyword>
<name>A0A1D1W5E2_RAMVA</name>